<sequence>MHTKTPNMNLNLLNSSYVFHTQEILN</sequence>
<accession>A0A0A8YGA4</accession>
<reference evidence="1" key="2">
    <citation type="journal article" date="2015" name="Data Brief">
        <title>Shoot transcriptome of the giant reed, Arundo donax.</title>
        <authorList>
            <person name="Barrero R.A."/>
            <person name="Guerrero F.D."/>
            <person name="Moolhuijzen P."/>
            <person name="Goolsby J.A."/>
            <person name="Tidwell J."/>
            <person name="Bellgard S.E."/>
            <person name="Bellgard M.I."/>
        </authorList>
    </citation>
    <scope>NUCLEOTIDE SEQUENCE</scope>
    <source>
        <tissue evidence="1">Shoot tissue taken approximately 20 cm above the soil surface</tissue>
    </source>
</reference>
<reference evidence="1" key="1">
    <citation type="submission" date="2014-09" db="EMBL/GenBank/DDBJ databases">
        <authorList>
            <person name="Magalhaes I.L.F."/>
            <person name="Oliveira U."/>
            <person name="Santos F.R."/>
            <person name="Vidigal T.H.D.A."/>
            <person name="Brescovit A.D."/>
            <person name="Santos A.J."/>
        </authorList>
    </citation>
    <scope>NUCLEOTIDE SEQUENCE</scope>
    <source>
        <tissue evidence="1">Shoot tissue taken approximately 20 cm above the soil surface</tissue>
    </source>
</reference>
<protein>
    <submittedName>
        <fullName evidence="1">Uncharacterized protein</fullName>
    </submittedName>
</protein>
<evidence type="ECO:0000313" key="1">
    <source>
        <dbReference type="EMBL" id="JAD25319.1"/>
    </source>
</evidence>
<name>A0A0A8YGA4_ARUDO</name>
<proteinExistence type="predicted"/>
<organism evidence="1">
    <name type="scientific">Arundo donax</name>
    <name type="common">Giant reed</name>
    <name type="synonym">Donax arundinaceus</name>
    <dbReference type="NCBI Taxonomy" id="35708"/>
    <lineage>
        <taxon>Eukaryota</taxon>
        <taxon>Viridiplantae</taxon>
        <taxon>Streptophyta</taxon>
        <taxon>Embryophyta</taxon>
        <taxon>Tracheophyta</taxon>
        <taxon>Spermatophyta</taxon>
        <taxon>Magnoliopsida</taxon>
        <taxon>Liliopsida</taxon>
        <taxon>Poales</taxon>
        <taxon>Poaceae</taxon>
        <taxon>PACMAD clade</taxon>
        <taxon>Arundinoideae</taxon>
        <taxon>Arundineae</taxon>
        <taxon>Arundo</taxon>
    </lineage>
</organism>
<dbReference type="EMBL" id="GBRH01272576">
    <property type="protein sequence ID" value="JAD25319.1"/>
    <property type="molecule type" value="Transcribed_RNA"/>
</dbReference>
<dbReference type="AlphaFoldDB" id="A0A0A8YGA4"/>